<protein>
    <submittedName>
        <fullName evidence="1">Uncharacterized protein</fullName>
    </submittedName>
</protein>
<reference evidence="1" key="1">
    <citation type="journal article" date="2015" name="Nature">
        <title>Complex archaea that bridge the gap between prokaryotes and eukaryotes.</title>
        <authorList>
            <person name="Spang A."/>
            <person name="Saw J.H."/>
            <person name="Jorgensen S.L."/>
            <person name="Zaremba-Niedzwiedzka K."/>
            <person name="Martijn J."/>
            <person name="Lind A.E."/>
            <person name="van Eijk R."/>
            <person name="Schleper C."/>
            <person name="Guy L."/>
            <person name="Ettema T.J."/>
        </authorList>
    </citation>
    <scope>NUCLEOTIDE SEQUENCE</scope>
</reference>
<proteinExistence type="predicted"/>
<dbReference type="EMBL" id="LAZR01022702">
    <property type="protein sequence ID" value="KKL80962.1"/>
    <property type="molecule type" value="Genomic_DNA"/>
</dbReference>
<accession>A0A0F9I0Q1</accession>
<gene>
    <name evidence="2" type="ORF">LCGC14_1754450</name>
    <name evidence="1" type="ORF">LCGC14_1999560</name>
</gene>
<evidence type="ECO:0000313" key="1">
    <source>
        <dbReference type="EMBL" id="KKL80962.1"/>
    </source>
</evidence>
<dbReference type="EMBL" id="LAZR01016234">
    <property type="protein sequence ID" value="KKM05401.1"/>
    <property type="molecule type" value="Genomic_DNA"/>
</dbReference>
<sequence length="109" mass="12759">MAAEAPGLSHWTGWKQDWRTTKVCGQFLWTGIAHFWSGRSERVFYYVSVVAPSVEVLKAHPLHGLLSAVEFYDTAVRWAERGFLYKWKNGRKARSVRRVDWRTWSDEQA</sequence>
<name>A0A0F9I0Q1_9ZZZZ</name>
<evidence type="ECO:0000313" key="2">
    <source>
        <dbReference type="EMBL" id="KKM05401.1"/>
    </source>
</evidence>
<comment type="caution">
    <text evidence="1">The sequence shown here is derived from an EMBL/GenBank/DDBJ whole genome shotgun (WGS) entry which is preliminary data.</text>
</comment>
<dbReference type="AlphaFoldDB" id="A0A0F9I0Q1"/>
<organism evidence="1">
    <name type="scientific">marine sediment metagenome</name>
    <dbReference type="NCBI Taxonomy" id="412755"/>
    <lineage>
        <taxon>unclassified sequences</taxon>
        <taxon>metagenomes</taxon>
        <taxon>ecological metagenomes</taxon>
    </lineage>
</organism>